<reference evidence="2 3" key="1">
    <citation type="journal article" date="2019" name="Sci. Rep.">
        <title>Orb-weaving spider Araneus ventricosus genome elucidates the spidroin gene catalogue.</title>
        <authorList>
            <person name="Kono N."/>
            <person name="Nakamura H."/>
            <person name="Ohtoshi R."/>
            <person name="Moran D.A.P."/>
            <person name="Shinohara A."/>
            <person name="Yoshida Y."/>
            <person name="Fujiwara M."/>
            <person name="Mori M."/>
            <person name="Tomita M."/>
            <person name="Arakawa K."/>
        </authorList>
    </citation>
    <scope>NUCLEOTIDE SEQUENCE [LARGE SCALE GENOMIC DNA]</scope>
</reference>
<evidence type="ECO:0000256" key="1">
    <source>
        <dbReference type="SAM" id="MobiDB-lite"/>
    </source>
</evidence>
<keyword evidence="3" id="KW-1185">Reference proteome</keyword>
<dbReference type="EMBL" id="BGPR01001814">
    <property type="protein sequence ID" value="GBM62394.1"/>
    <property type="molecule type" value="Genomic_DNA"/>
</dbReference>
<sequence length="94" mass="10117">MTGLSLRGVPLSRKELAAAIQSFVTASGARIKMRMNRESSSSTHDATEIPPGSTVDKTQSAKEAEGRSANPSDEHPTPEEGQPKLWNQGLRKSK</sequence>
<evidence type="ECO:0000313" key="3">
    <source>
        <dbReference type="Proteomes" id="UP000499080"/>
    </source>
</evidence>
<feature type="compositionally biased region" description="Basic and acidic residues" evidence="1">
    <location>
        <begin position="59"/>
        <end position="82"/>
    </location>
</feature>
<proteinExistence type="predicted"/>
<feature type="region of interest" description="Disordered" evidence="1">
    <location>
        <begin position="34"/>
        <end position="94"/>
    </location>
</feature>
<accession>A0A4Y2HAY3</accession>
<comment type="caution">
    <text evidence="2">The sequence shown here is derived from an EMBL/GenBank/DDBJ whole genome shotgun (WGS) entry which is preliminary data.</text>
</comment>
<dbReference type="Proteomes" id="UP000499080">
    <property type="component" value="Unassembled WGS sequence"/>
</dbReference>
<dbReference type="AlphaFoldDB" id="A0A4Y2HAY3"/>
<name>A0A4Y2HAY3_ARAVE</name>
<evidence type="ECO:0000313" key="2">
    <source>
        <dbReference type="EMBL" id="GBM62394.1"/>
    </source>
</evidence>
<organism evidence="2 3">
    <name type="scientific">Araneus ventricosus</name>
    <name type="common">Orbweaver spider</name>
    <name type="synonym">Epeira ventricosa</name>
    <dbReference type="NCBI Taxonomy" id="182803"/>
    <lineage>
        <taxon>Eukaryota</taxon>
        <taxon>Metazoa</taxon>
        <taxon>Ecdysozoa</taxon>
        <taxon>Arthropoda</taxon>
        <taxon>Chelicerata</taxon>
        <taxon>Arachnida</taxon>
        <taxon>Araneae</taxon>
        <taxon>Araneomorphae</taxon>
        <taxon>Entelegynae</taxon>
        <taxon>Araneoidea</taxon>
        <taxon>Araneidae</taxon>
        <taxon>Araneus</taxon>
    </lineage>
</organism>
<gene>
    <name evidence="2" type="ORF">AVEN_228927_1</name>
</gene>
<protein>
    <submittedName>
        <fullName evidence="2">Uncharacterized protein</fullName>
    </submittedName>
</protein>